<evidence type="ECO:0000256" key="6">
    <source>
        <dbReference type="SAM" id="Phobius"/>
    </source>
</evidence>
<evidence type="ECO:0000313" key="9">
    <source>
        <dbReference type="Proteomes" id="UP000196475"/>
    </source>
</evidence>
<evidence type="ECO:0000256" key="4">
    <source>
        <dbReference type="ARBA" id="ARBA00023157"/>
    </source>
</evidence>
<name>A0A1Y3PPB8_9BACI</name>
<evidence type="ECO:0000256" key="3">
    <source>
        <dbReference type="ARBA" id="ARBA00023002"/>
    </source>
</evidence>
<feature type="transmembrane region" description="Helical" evidence="6">
    <location>
        <begin position="21"/>
        <end position="41"/>
    </location>
</feature>
<accession>A0A1Y3PPB8</accession>
<comment type="similarity">
    <text evidence="1">Belongs to the thioredoxin family. DsbA subfamily.</text>
</comment>
<reference evidence="9" key="1">
    <citation type="submission" date="2016-06" db="EMBL/GenBank/DDBJ databases">
        <authorList>
            <person name="Nascimento L."/>
            <person name="Pereira R.V."/>
            <person name="Martins L.F."/>
            <person name="Quaggio R.B."/>
            <person name="Silva A.M."/>
            <person name="Setubal J.C."/>
        </authorList>
    </citation>
    <scope>NUCLEOTIDE SEQUENCE [LARGE SCALE GENOMIC DNA]</scope>
</reference>
<keyword evidence="6" id="KW-0472">Membrane</keyword>
<dbReference type="InterPro" id="IPR036249">
    <property type="entry name" value="Thioredoxin-like_sf"/>
</dbReference>
<dbReference type="Proteomes" id="UP000196475">
    <property type="component" value="Unassembled WGS sequence"/>
</dbReference>
<evidence type="ECO:0000256" key="2">
    <source>
        <dbReference type="ARBA" id="ARBA00022729"/>
    </source>
</evidence>
<feature type="domain" description="Thioredoxin" evidence="7">
    <location>
        <begin position="44"/>
        <end position="237"/>
    </location>
</feature>
<evidence type="ECO:0000259" key="7">
    <source>
        <dbReference type="PROSITE" id="PS51352"/>
    </source>
</evidence>
<dbReference type="PROSITE" id="PS51352">
    <property type="entry name" value="THIOREDOXIN_2"/>
    <property type="match status" value="1"/>
</dbReference>
<dbReference type="AlphaFoldDB" id="A0A1Y3PPB8"/>
<keyword evidence="6" id="KW-0812">Transmembrane</keyword>
<dbReference type="PANTHER" id="PTHR13887:SF14">
    <property type="entry name" value="DISULFIDE BOND FORMATION PROTEIN D"/>
    <property type="match status" value="1"/>
</dbReference>
<dbReference type="Gene3D" id="3.40.30.10">
    <property type="entry name" value="Glutaredoxin"/>
    <property type="match status" value="1"/>
</dbReference>
<organism evidence="8 9">
    <name type="scientific">Bacillus thermozeamaize</name>
    <dbReference type="NCBI Taxonomy" id="230954"/>
    <lineage>
        <taxon>Bacteria</taxon>
        <taxon>Bacillati</taxon>
        <taxon>Bacillota</taxon>
        <taxon>Bacilli</taxon>
        <taxon>Bacillales</taxon>
        <taxon>Bacillaceae</taxon>
        <taxon>Bacillus</taxon>
    </lineage>
</organism>
<protein>
    <recommendedName>
        <fullName evidence="7">Thioredoxin domain-containing protein</fullName>
    </recommendedName>
</protein>
<dbReference type="SUPFAM" id="SSF52833">
    <property type="entry name" value="Thioredoxin-like"/>
    <property type="match status" value="1"/>
</dbReference>
<proteinExistence type="inferred from homology"/>
<keyword evidence="4" id="KW-1015">Disulfide bond</keyword>
<sequence>MPHAKKAKNATKSANKSANNVRPLIWISLAVIGLLVLVVVINQVLQGQAAQPVEYSEPPSLDGQPVLGNSDAPVTVVEFGDYKCPSCKVWTERIFPRLKEDYIDKGKVRFAFINVLFHGEESKLASLAAESVFAKHADAFWTYHHALFEAQASSHDSRWVTKERLVELAERHVPDMNLERFKEELDRETALPAVETDMALVDKFQVELTPSVMINNVMLPDPFDYEAIQAMIEQQLEAAK</sequence>
<gene>
    <name evidence="8" type="ORF">BAA01_10730</name>
</gene>
<keyword evidence="3" id="KW-0560">Oxidoreductase</keyword>
<dbReference type="PANTHER" id="PTHR13887">
    <property type="entry name" value="GLUTATHIONE S-TRANSFERASE KAPPA"/>
    <property type="match status" value="1"/>
</dbReference>
<evidence type="ECO:0000256" key="1">
    <source>
        <dbReference type="ARBA" id="ARBA00005791"/>
    </source>
</evidence>
<comment type="caution">
    <text evidence="8">The sequence shown here is derived from an EMBL/GenBank/DDBJ whole genome shotgun (WGS) entry which is preliminary data.</text>
</comment>
<evidence type="ECO:0000313" key="8">
    <source>
        <dbReference type="EMBL" id="OUM87997.1"/>
    </source>
</evidence>
<evidence type="ECO:0000256" key="5">
    <source>
        <dbReference type="ARBA" id="ARBA00023284"/>
    </source>
</evidence>
<dbReference type="InterPro" id="IPR012336">
    <property type="entry name" value="Thioredoxin-like_fold"/>
</dbReference>
<dbReference type="GO" id="GO:0016491">
    <property type="term" value="F:oxidoreductase activity"/>
    <property type="evidence" value="ECO:0007669"/>
    <property type="project" value="UniProtKB-KW"/>
</dbReference>
<dbReference type="InterPro" id="IPR013766">
    <property type="entry name" value="Thioredoxin_domain"/>
</dbReference>
<dbReference type="Pfam" id="PF13462">
    <property type="entry name" value="Thioredoxin_4"/>
    <property type="match status" value="1"/>
</dbReference>
<keyword evidence="6" id="KW-1133">Transmembrane helix</keyword>
<keyword evidence="5" id="KW-0676">Redox-active center</keyword>
<dbReference type="EMBL" id="LZRT01000067">
    <property type="protein sequence ID" value="OUM87997.1"/>
    <property type="molecule type" value="Genomic_DNA"/>
</dbReference>
<keyword evidence="2" id="KW-0732">Signal</keyword>